<dbReference type="EMBL" id="CAJVPT010019413">
    <property type="protein sequence ID" value="CAG8640875.1"/>
    <property type="molecule type" value="Genomic_DNA"/>
</dbReference>
<reference evidence="1" key="1">
    <citation type="submission" date="2021-06" db="EMBL/GenBank/DDBJ databases">
        <authorList>
            <person name="Kallberg Y."/>
            <person name="Tangrot J."/>
            <person name="Rosling A."/>
        </authorList>
    </citation>
    <scope>NUCLEOTIDE SEQUENCE</scope>
    <source>
        <strain evidence="1">CL356</strain>
    </source>
</reference>
<comment type="caution">
    <text evidence="1">The sequence shown here is derived from an EMBL/GenBank/DDBJ whole genome shotgun (WGS) entry which is preliminary data.</text>
</comment>
<evidence type="ECO:0000313" key="1">
    <source>
        <dbReference type="EMBL" id="CAG8640875.1"/>
    </source>
</evidence>
<evidence type="ECO:0000313" key="2">
    <source>
        <dbReference type="Proteomes" id="UP000789525"/>
    </source>
</evidence>
<keyword evidence="2" id="KW-1185">Reference proteome</keyword>
<gene>
    <name evidence="1" type="ORF">ACOLOM_LOCUS7933</name>
</gene>
<protein>
    <submittedName>
        <fullName evidence="1">13505_t:CDS:1</fullName>
    </submittedName>
</protein>
<dbReference type="Proteomes" id="UP000789525">
    <property type="component" value="Unassembled WGS sequence"/>
</dbReference>
<sequence>MLNDGFSRELCEKFRDGFPDDWKETLLREFTGDPRSNSTRQPTVVAHDNEEENDPSCTTVIESFFLSRKTVVEENGSITVAHEEIAATHDKQSNDAENSRDDIIGAQSNGSDDDNVDRDTILCETMEPVIFTDSILDESTQDAKDVQNVQDIQDVQNEQQDTQDLQQEAQDLQKETQDVQQDIQEEAHDSRHDAQDIQQCAQDIIHDIKDVQDVQDIQCLRGVQGVQDTQNTQLGNKRFGRNGEKNSVNPIGDISKKGSKVVAISSFGRRVRKPGSWWAVNPESNQEMEKITSKKRTLSDAHRGSVGNLTPSTDRSTGKRQCNEESGIILTIPLSI</sequence>
<name>A0ACA9N9F9_9GLOM</name>
<organism evidence="1 2">
    <name type="scientific">Acaulospora colombiana</name>
    <dbReference type="NCBI Taxonomy" id="27376"/>
    <lineage>
        <taxon>Eukaryota</taxon>
        <taxon>Fungi</taxon>
        <taxon>Fungi incertae sedis</taxon>
        <taxon>Mucoromycota</taxon>
        <taxon>Glomeromycotina</taxon>
        <taxon>Glomeromycetes</taxon>
        <taxon>Diversisporales</taxon>
        <taxon>Acaulosporaceae</taxon>
        <taxon>Acaulospora</taxon>
    </lineage>
</organism>
<accession>A0ACA9N9F9</accession>
<proteinExistence type="predicted"/>